<gene>
    <name evidence="3" type="ORF">HNQ50_000463</name>
</gene>
<evidence type="ECO:0000313" key="3">
    <source>
        <dbReference type="EMBL" id="MBB5189753.1"/>
    </source>
</evidence>
<sequence length="162" mass="17913">MNGLWLPVEEPVFFEQLQQWFMNLPHCRELGMEFANAERGRITLKLPFSDKLIGNPHTRVIHGGVVTSLIDTASGTAIYSLLRAPEPVATLDLRIDYLRPARPDLPVYCTAECYRLTDHVAFTRATAYQDDPEKPVAHGVATFARGMEPKGSTGIASTGETA</sequence>
<dbReference type="Proteomes" id="UP000543030">
    <property type="component" value="Unassembled WGS sequence"/>
</dbReference>
<comment type="caution">
    <text evidence="3">The sequence shown here is derived from an EMBL/GenBank/DDBJ whole genome shotgun (WGS) entry which is preliminary data.</text>
</comment>
<protein>
    <submittedName>
        <fullName evidence="3">Uncharacterized protein (TIGR00369 family)</fullName>
    </submittedName>
</protein>
<dbReference type="Gene3D" id="3.10.129.10">
    <property type="entry name" value="Hotdog Thioesterase"/>
    <property type="match status" value="1"/>
</dbReference>
<dbReference type="NCBIfam" id="TIGR00369">
    <property type="entry name" value="unchar_dom_1"/>
    <property type="match status" value="1"/>
</dbReference>
<feature type="domain" description="Thioesterase" evidence="2">
    <location>
        <begin position="60"/>
        <end position="134"/>
    </location>
</feature>
<dbReference type="GO" id="GO:0005829">
    <property type="term" value="C:cytosol"/>
    <property type="evidence" value="ECO:0007669"/>
    <property type="project" value="TreeGrafter"/>
</dbReference>
<dbReference type="AlphaFoldDB" id="A0A840RBG8"/>
<dbReference type="EMBL" id="JACHHN010000001">
    <property type="protein sequence ID" value="MBB5189753.1"/>
    <property type="molecule type" value="Genomic_DNA"/>
</dbReference>
<dbReference type="PANTHER" id="PTHR43240:SF7">
    <property type="entry name" value="BLR7284 PROTEIN"/>
    <property type="match status" value="1"/>
</dbReference>
<evidence type="ECO:0000313" key="4">
    <source>
        <dbReference type="Proteomes" id="UP000543030"/>
    </source>
</evidence>
<dbReference type="Pfam" id="PF03061">
    <property type="entry name" value="4HBT"/>
    <property type="match status" value="1"/>
</dbReference>
<evidence type="ECO:0000259" key="2">
    <source>
        <dbReference type="Pfam" id="PF03061"/>
    </source>
</evidence>
<keyword evidence="1" id="KW-0378">Hydrolase</keyword>
<dbReference type="InterPro" id="IPR003736">
    <property type="entry name" value="PAAI_dom"/>
</dbReference>
<dbReference type="PANTHER" id="PTHR43240">
    <property type="entry name" value="1,4-DIHYDROXY-2-NAPHTHOYL-COA THIOESTERASE 1"/>
    <property type="match status" value="1"/>
</dbReference>
<organism evidence="3 4">
    <name type="scientific">Silvimonas terrae</name>
    <dbReference type="NCBI Taxonomy" id="300266"/>
    <lineage>
        <taxon>Bacteria</taxon>
        <taxon>Pseudomonadati</taxon>
        <taxon>Pseudomonadota</taxon>
        <taxon>Betaproteobacteria</taxon>
        <taxon>Neisseriales</taxon>
        <taxon>Chitinibacteraceae</taxon>
        <taxon>Silvimonas</taxon>
    </lineage>
</organism>
<reference evidence="3 4" key="1">
    <citation type="submission" date="2020-08" db="EMBL/GenBank/DDBJ databases">
        <title>Genomic Encyclopedia of Type Strains, Phase IV (KMG-IV): sequencing the most valuable type-strain genomes for metagenomic binning, comparative biology and taxonomic classification.</title>
        <authorList>
            <person name="Goeker M."/>
        </authorList>
    </citation>
    <scope>NUCLEOTIDE SEQUENCE [LARGE SCALE GENOMIC DNA]</scope>
    <source>
        <strain evidence="3 4">DSM 18233</strain>
    </source>
</reference>
<dbReference type="CDD" id="cd03443">
    <property type="entry name" value="PaaI_thioesterase"/>
    <property type="match status" value="1"/>
</dbReference>
<dbReference type="InterPro" id="IPR029069">
    <property type="entry name" value="HotDog_dom_sf"/>
</dbReference>
<dbReference type="SUPFAM" id="SSF54637">
    <property type="entry name" value="Thioesterase/thiol ester dehydrase-isomerase"/>
    <property type="match status" value="1"/>
</dbReference>
<dbReference type="InterPro" id="IPR006683">
    <property type="entry name" value="Thioestr_dom"/>
</dbReference>
<dbReference type="RefSeq" id="WP_184097113.1">
    <property type="nucleotide sequence ID" value="NZ_JACHHN010000001.1"/>
</dbReference>
<name>A0A840RBG8_9NEIS</name>
<accession>A0A840RBG8</accession>
<dbReference type="GO" id="GO:0061522">
    <property type="term" value="F:1,4-dihydroxy-2-naphthoyl-CoA thioesterase activity"/>
    <property type="evidence" value="ECO:0007669"/>
    <property type="project" value="TreeGrafter"/>
</dbReference>
<proteinExistence type="predicted"/>
<keyword evidence="4" id="KW-1185">Reference proteome</keyword>
<evidence type="ECO:0000256" key="1">
    <source>
        <dbReference type="ARBA" id="ARBA00022801"/>
    </source>
</evidence>